<dbReference type="Proteomes" id="UP001162501">
    <property type="component" value="Chromosome 32"/>
</dbReference>
<organism evidence="1 2">
    <name type="scientific">Rangifer tarandus platyrhynchus</name>
    <name type="common">Svalbard reindeer</name>
    <dbReference type="NCBI Taxonomy" id="3082113"/>
    <lineage>
        <taxon>Eukaryota</taxon>
        <taxon>Metazoa</taxon>
        <taxon>Chordata</taxon>
        <taxon>Craniata</taxon>
        <taxon>Vertebrata</taxon>
        <taxon>Euteleostomi</taxon>
        <taxon>Mammalia</taxon>
        <taxon>Eutheria</taxon>
        <taxon>Laurasiatheria</taxon>
        <taxon>Artiodactyla</taxon>
        <taxon>Ruminantia</taxon>
        <taxon>Pecora</taxon>
        <taxon>Cervidae</taxon>
        <taxon>Odocoileinae</taxon>
        <taxon>Rangifer</taxon>
    </lineage>
</organism>
<proteinExistence type="predicted"/>
<reference evidence="1" key="1">
    <citation type="submission" date="2023-05" db="EMBL/GenBank/DDBJ databases">
        <authorList>
            <consortium name="ELIXIR-Norway"/>
        </authorList>
    </citation>
    <scope>NUCLEOTIDE SEQUENCE</scope>
</reference>
<sequence>MTEEMAVGLGEPASRGSVCRVFGDADAGPHPYYHSVLPDASTLSLAQPHGPRGQHHCGLDGAHPAHGLPRGARVASCEQVTGCDKLSAGPGKPQSHPWKHESGNVHRGGRKLAIPAGAGAGAGTSISGVLAGPPVPMARTSSALQAGKFQVDEKHAMPQWSHCWAHPELYSLGTKASVASNQNDFLSHRWHHPQGQPRRSRLPRAGLAPSPRPGVSVRASSDCAKGASSHTPPPAL</sequence>
<reference evidence="1" key="2">
    <citation type="submission" date="2025-03" db="EMBL/GenBank/DDBJ databases">
        <authorList>
            <consortium name="ELIXIR-Norway"/>
            <consortium name="Elixir Norway"/>
        </authorList>
    </citation>
    <scope>NUCLEOTIDE SEQUENCE</scope>
</reference>
<dbReference type="EMBL" id="OX596116">
    <property type="protein sequence ID" value="CAN0483640.1"/>
    <property type="molecule type" value="Genomic_DNA"/>
</dbReference>
<name>A0AC59ZPV0_RANTA</name>
<evidence type="ECO:0000313" key="1">
    <source>
        <dbReference type="EMBL" id="CAN0483640.1"/>
    </source>
</evidence>
<accession>A0AC59ZPV0</accession>
<evidence type="ECO:0000313" key="2">
    <source>
        <dbReference type="Proteomes" id="UP001162501"/>
    </source>
</evidence>
<protein>
    <submittedName>
        <fullName evidence="1">Uncharacterized protein</fullName>
    </submittedName>
</protein>
<gene>
    <name evidence="1" type="ORF">MRATA1EN22A_LOCUS21223</name>
</gene>